<evidence type="ECO:0000256" key="3">
    <source>
        <dbReference type="HAMAP-Rule" id="MF_00317"/>
    </source>
</evidence>
<dbReference type="GO" id="GO:0030337">
    <property type="term" value="F:DNA polymerase processivity factor activity"/>
    <property type="evidence" value="ECO:0007669"/>
    <property type="project" value="UniProtKB-UniRule"/>
</dbReference>
<dbReference type="InterPro" id="IPR046938">
    <property type="entry name" value="DNA_clamp_sf"/>
</dbReference>
<comment type="caution">
    <text evidence="6">The sequence shown here is derived from an EMBL/GenBank/DDBJ whole genome shotgun (WGS) entry which is preliminary data.</text>
</comment>
<dbReference type="GO" id="GO:0006272">
    <property type="term" value="P:leading strand elongation"/>
    <property type="evidence" value="ECO:0007669"/>
    <property type="project" value="TreeGrafter"/>
</dbReference>
<keyword evidence="1 3" id="KW-0235">DNA replication</keyword>
<keyword evidence="2 3" id="KW-0238">DNA-binding</keyword>
<dbReference type="Pfam" id="PF00705">
    <property type="entry name" value="PCNA_N"/>
    <property type="match status" value="1"/>
</dbReference>
<dbReference type="GO" id="GO:0003677">
    <property type="term" value="F:DNA binding"/>
    <property type="evidence" value="ECO:0007669"/>
    <property type="project" value="UniProtKB-UniRule"/>
</dbReference>
<comment type="similarity">
    <text evidence="3">Belongs to the PCNA family.</text>
</comment>
<dbReference type="CDD" id="cd00577">
    <property type="entry name" value="PCNA"/>
    <property type="match status" value="1"/>
</dbReference>
<name>A0A7C4JLV2_STAMA</name>
<feature type="domain" description="Proliferating cell nuclear antigen PCNA N-terminal" evidence="4">
    <location>
        <begin position="2"/>
        <end position="93"/>
    </location>
</feature>
<sequence>MKLRFASGKVWRYVIASISKIIDEGVFIIGEDGVRLRAMDPSKIALVDFHLPRESFTEFEVTGVENISVNMSDLAKILKRAVKDDELVLESSGAKGLTVSFVGHGIRSFTLPSLELAPEELPELKLDFPVMIRAPPSVFKEIVRELEPVGEVIEFKTVSPENTLIARSYSDIVDAQIVLSVQDGSLYELSAREDSVSSYSIDYLIDIAGVSSVAEDFVFEYGSGLPCRLQFTLPYGGKIVFYVAPRVE</sequence>
<comment type="subunit">
    <text evidence="3">Homotrimer. The subunits circularize to form a toroid; DNA passes through its center. Replication factor C (RFC) is required to load the toroid on the DNA.</text>
</comment>
<protein>
    <recommendedName>
        <fullName evidence="3">DNA polymerase sliding clamp</fullName>
    </recommendedName>
    <alternativeName>
        <fullName evidence="3">Proliferating cell nuclear antigen homolog</fullName>
        <shortName evidence="3">PCNA</shortName>
    </alternativeName>
</protein>
<proteinExistence type="inferred from homology"/>
<evidence type="ECO:0000256" key="2">
    <source>
        <dbReference type="ARBA" id="ARBA00023125"/>
    </source>
</evidence>
<dbReference type="GO" id="GO:0006275">
    <property type="term" value="P:regulation of DNA replication"/>
    <property type="evidence" value="ECO:0007669"/>
    <property type="project" value="UniProtKB-UniRule"/>
</dbReference>
<accession>A0A7C4JLV2</accession>
<dbReference type="PROSITE" id="PS01251">
    <property type="entry name" value="PCNA_1"/>
    <property type="match status" value="1"/>
</dbReference>
<dbReference type="HAMAP" id="MF_00317">
    <property type="entry name" value="DNApol_clamp_arch"/>
    <property type="match status" value="1"/>
</dbReference>
<dbReference type="EMBL" id="DTBE01000077">
    <property type="protein sequence ID" value="HGQ59666.1"/>
    <property type="molecule type" value="Genomic_DNA"/>
</dbReference>
<evidence type="ECO:0000256" key="1">
    <source>
        <dbReference type="ARBA" id="ARBA00022705"/>
    </source>
</evidence>
<gene>
    <name evidence="3" type="primary">pcn</name>
    <name evidence="5" type="ORF">ENU09_03010</name>
    <name evidence="6" type="ORF">ENU20_04715</name>
</gene>
<dbReference type="InterPro" id="IPR000730">
    <property type="entry name" value="Pr_cel_nuc_antig"/>
</dbReference>
<dbReference type="PANTHER" id="PTHR11352:SF0">
    <property type="entry name" value="PROLIFERATING CELL NUCLEAR ANTIGEN"/>
    <property type="match status" value="1"/>
</dbReference>
<dbReference type="PRINTS" id="PR00339">
    <property type="entry name" value="PCNACYCLIN"/>
</dbReference>
<evidence type="ECO:0000313" key="6">
    <source>
        <dbReference type="EMBL" id="HGQ74359.1"/>
    </source>
</evidence>
<comment type="function">
    <text evidence="3">Sliding clamp subunit that acts as a moving platform for DNA processing. Responsible for tethering the catalytic subunit of DNA polymerase and other proteins to DNA during high-speed replication.</text>
</comment>
<dbReference type="Gene3D" id="3.70.10.10">
    <property type="match status" value="1"/>
</dbReference>
<dbReference type="EMBL" id="DTBP01000039">
    <property type="protein sequence ID" value="HGQ74359.1"/>
    <property type="molecule type" value="Genomic_DNA"/>
</dbReference>
<evidence type="ECO:0000313" key="5">
    <source>
        <dbReference type="EMBL" id="HGQ59666.1"/>
    </source>
</evidence>
<reference evidence="6" key="1">
    <citation type="journal article" date="2020" name="mSystems">
        <title>Genome- and Community-Level Interaction Insights into Carbon Utilization and Element Cycling Functions of Hydrothermarchaeota in Hydrothermal Sediment.</title>
        <authorList>
            <person name="Zhou Z."/>
            <person name="Liu Y."/>
            <person name="Xu W."/>
            <person name="Pan J."/>
            <person name="Luo Z.H."/>
            <person name="Li M."/>
        </authorList>
    </citation>
    <scope>NUCLEOTIDE SEQUENCE [LARGE SCALE GENOMIC DNA]</scope>
    <source>
        <strain evidence="5">SpSt-638</strain>
        <strain evidence="6">SpSt-648</strain>
    </source>
</reference>
<dbReference type="InterPro" id="IPR022659">
    <property type="entry name" value="Pr_cel_nuc_antig_CS"/>
</dbReference>
<dbReference type="SUPFAM" id="SSF55979">
    <property type="entry name" value="DNA clamp"/>
    <property type="match status" value="2"/>
</dbReference>
<dbReference type="InterPro" id="IPR022648">
    <property type="entry name" value="Pr_cel_nuc_antig_N"/>
</dbReference>
<dbReference type="AlphaFoldDB" id="A0A7C4JLV2"/>
<evidence type="ECO:0000259" key="4">
    <source>
        <dbReference type="Pfam" id="PF00705"/>
    </source>
</evidence>
<organism evidence="6">
    <name type="scientific">Staphylothermus marinus</name>
    <dbReference type="NCBI Taxonomy" id="2280"/>
    <lineage>
        <taxon>Archaea</taxon>
        <taxon>Thermoproteota</taxon>
        <taxon>Thermoprotei</taxon>
        <taxon>Desulfurococcales</taxon>
        <taxon>Desulfurococcaceae</taxon>
        <taxon>Staphylothermus</taxon>
    </lineage>
</organism>
<dbReference type="NCBIfam" id="NF002221">
    <property type="entry name" value="PRK01115.1-4"/>
    <property type="match status" value="1"/>
</dbReference>
<dbReference type="PANTHER" id="PTHR11352">
    <property type="entry name" value="PROLIFERATING CELL NUCLEAR ANTIGEN"/>
    <property type="match status" value="1"/>
</dbReference>